<keyword evidence="6 7" id="KW-0472">Membrane</keyword>
<evidence type="ECO:0000256" key="4">
    <source>
        <dbReference type="ARBA" id="ARBA00022692"/>
    </source>
</evidence>
<evidence type="ECO:0000256" key="1">
    <source>
        <dbReference type="ARBA" id="ARBA00004651"/>
    </source>
</evidence>
<comment type="subcellular location">
    <subcellularLocation>
        <location evidence="1">Cell membrane</location>
        <topology evidence="1">Multi-pass membrane protein</topology>
    </subcellularLocation>
</comment>
<gene>
    <name evidence="8" type="ORF">BJP34_16305</name>
</gene>
<dbReference type="Gene3D" id="1.10.3720.10">
    <property type="entry name" value="MetI-like"/>
    <property type="match status" value="1"/>
</dbReference>
<feature type="transmembrane region" description="Helical" evidence="7">
    <location>
        <begin position="41"/>
        <end position="58"/>
    </location>
</feature>
<name>A0A1D8TT46_9CYAN</name>
<proteinExistence type="predicted"/>
<evidence type="ECO:0000313" key="9">
    <source>
        <dbReference type="Proteomes" id="UP000177870"/>
    </source>
</evidence>
<accession>A0A1D8TT46</accession>
<dbReference type="AlphaFoldDB" id="A0A1D8TT46"/>
<protein>
    <recommendedName>
        <fullName evidence="10">ABC transmembrane type-1 domain-containing protein</fullName>
    </recommendedName>
</protein>
<dbReference type="PANTHER" id="PTHR30043:SF1">
    <property type="entry name" value="ABC TRANSPORT SYSTEM PERMEASE PROTEIN P69"/>
    <property type="match status" value="1"/>
</dbReference>
<dbReference type="InterPro" id="IPR035906">
    <property type="entry name" value="MetI-like_sf"/>
</dbReference>
<sequence length="161" mass="17704">MALLNSGVSPLTALLYSLIPQAFLNLLSYTVYRFDCAIRSATVLGIIGAGGLGYQMFLSLQSLRYEQLWTFFYVLSFPAAHNFILPGGLLNPNPKALTIASVQGWTILVRASDSSTVLPSHSPTDLGNSSAVCPVSWNFTRCDRTGIKQPRYSRQINDRNQ</sequence>
<evidence type="ECO:0000313" key="8">
    <source>
        <dbReference type="EMBL" id="AOX00797.1"/>
    </source>
</evidence>
<dbReference type="GO" id="GO:0005886">
    <property type="term" value="C:plasma membrane"/>
    <property type="evidence" value="ECO:0007669"/>
    <property type="project" value="UniProtKB-SubCell"/>
</dbReference>
<dbReference type="EMBL" id="CP017599">
    <property type="protein sequence ID" value="AOX00797.1"/>
    <property type="molecule type" value="Genomic_DNA"/>
</dbReference>
<dbReference type="PANTHER" id="PTHR30043">
    <property type="entry name" value="PHOSPHONATES TRANSPORT SYSTEM PERMEASE PROTEIN"/>
    <property type="match status" value="1"/>
</dbReference>
<dbReference type="KEGG" id="mpro:BJP34_16305"/>
<dbReference type="RefSeq" id="WP_070393250.1">
    <property type="nucleotide sequence ID" value="NZ_CP017599.1"/>
</dbReference>
<keyword evidence="2" id="KW-0813">Transport</keyword>
<feature type="transmembrane region" description="Helical" evidence="7">
    <location>
        <begin position="70"/>
        <end position="90"/>
    </location>
</feature>
<feature type="transmembrane region" description="Helical" evidence="7">
    <location>
        <begin position="13"/>
        <end position="32"/>
    </location>
</feature>
<evidence type="ECO:0008006" key="10">
    <source>
        <dbReference type="Google" id="ProtNLM"/>
    </source>
</evidence>
<evidence type="ECO:0000256" key="7">
    <source>
        <dbReference type="SAM" id="Phobius"/>
    </source>
</evidence>
<dbReference type="Proteomes" id="UP000177870">
    <property type="component" value="Chromosome"/>
</dbReference>
<dbReference type="SUPFAM" id="SSF161098">
    <property type="entry name" value="MetI-like"/>
    <property type="match status" value="1"/>
</dbReference>
<reference evidence="9" key="1">
    <citation type="submission" date="2016-10" db="EMBL/GenBank/DDBJ databases">
        <title>Comparative genomics uncovers the prolific and rare metabolic potential of the cyanobacterial genus Moorea.</title>
        <authorList>
            <person name="Leao T."/>
            <person name="Castelao G."/>
            <person name="Korobeynikov A."/>
            <person name="Monroe E.A."/>
            <person name="Podell S."/>
            <person name="Glukhov E."/>
            <person name="Allen E."/>
            <person name="Gerwick W.H."/>
            <person name="Gerwick L."/>
        </authorList>
    </citation>
    <scope>NUCLEOTIDE SEQUENCE [LARGE SCALE GENOMIC DNA]</scope>
    <source>
        <strain evidence="9">PAL-8-15-08-1</strain>
    </source>
</reference>
<keyword evidence="5 7" id="KW-1133">Transmembrane helix</keyword>
<evidence type="ECO:0000256" key="5">
    <source>
        <dbReference type="ARBA" id="ARBA00022989"/>
    </source>
</evidence>
<evidence type="ECO:0000256" key="6">
    <source>
        <dbReference type="ARBA" id="ARBA00023136"/>
    </source>
</evidence>
<dbReference type="STRING" id="1458985.BJP34_16305"/>
<evidence type="ECO:0000256" key="3">
    <source>
        <dbReference type="ARBA" id="ARBA00022475"/>
    </source>
</evidence>
<keyword evidence="3" id="KW-1003">Cell membrane</keyword>
<evidence type="ECO:0000256" key="2">
    <source>
        <dbReference type="ARBA" id="ARBA00022448"/>
    </source>
</evidence>
<keyword evidence="4 7" id="KW-0812">Transmembrane</keyword>
<organism evidence="8 9">
    <name type="scientific">Moorena producens PAL-8-15-08-1</name>
    <dbReference type="NCBI Taxonomy" id="1458985"/>
    <lineage>
        <taxon>Bacteria</taxon>
        <taxon>Bacillati</taxon>
        <taxon>Cyanobacteriota</taxon>
        <taxon>Cyanophyceae</taxon>
        <taxon>Coleofasciculales</taxon>
        <taxon>Coleofasciculaceae</taxon>
        <taxon>Moorena</taxon>
    </lineage>
</organism>